<dbReference type="CDD" id="cd00130">
    <property type="entry name" value="PAS"/>
    <property type="match status" value="2"/>
</dbReference>
<gene>
    <name evidence="4" type="ORF">K8N75_00990</name>
</gene>
<dbReference type="GO" id="GO:0006355">
    <property type="term" value="P:regulation of DNA-templated transcription"/>
    <property type="evidence" value="ECO:0007669"/>
    <property type="project" value="InterPro"/>
</dbReference>
<dbReference type="InterPro" id="IPR035965">
    <property type="entry name" value="PAS-like_dom_sf"/>
</dbReference>
<dbReference type="InterPro" id="IPR001610">
    <property type="entry name" value="PAC"/>
</dbReference>
<dbReference type="InterPro" id="IPR000014">
    <property type="entry name" value="PAS"/>
</dbReference>
<keyword evidence="1" id="KW-0175">Coiled coil</keyword>
<accession>A0A8T5UYH8</accession>
<evidence type="ECO:0000259" key="3">
    <source>
        <dbReference type="PROSITE" id="PS50113"/>
    </source>
</evidence>
<proteinExistence type="predicted"/>
<dbReference type="PROSITE" id="PS50113">
    <property type="entry name" value="PAC"/>
    <property type="match status" value="2"/>
</dbReference>
<feature type="domain" description="PAC" evidence="3">
    <location>
        <begin position="236"/>
        <end position="286"/>
    </location>
</feature>
<dbReference type="NCBIfam" id="TIGR00229">
    <property type="entry name" value="sensory_box"/>
    <property type="match status" value="2"/>
</dbReference>
<dbReference type="InterPro" id="IPR013767">
    <property type="entry name" value="PAS_fold"/>
</dbReference>
<reference evidence="5" key="1">
    <citation type="journal article" date="2022" name="Microbiol. Resour. Announc.">
        <title>Draft Genome Sequence of a Methanogenic Archaeon from West Spitsbergen Permafrost.</title>
        <authorList>
            <person name="Trubitsyn V."/>
            <person name="Rivkina E."/>
            <person name="Shcherbakova V."/>
        </authorList>
    </citation>
    <scope>NUCLEOTIDE SEQUENCE [LARGE SCALE GENOMIC DNA]</scope>
    <source>
        <strain evidence="5">VT</strain>
    </source>
</reference>
<dbReference type="SMART" id="SM00086">
    <property type="entry name" value="PAC"/>
    <property type="match status" value="2"/>
</dbReference>
<evidence type="ECO:0000256" key="1">
    <source>
        <dbReference type="SAM" id="Coils"/>
    </source>
</evidence>
<organism evidence="4 5">
    <name type="scientific">Methanobacterium spitsbergense</name>
    <dbReference type="NCBI Taxonomy" id="2874285"/>
    <lineage>
        <taxon>Archaea</taxon>
        <taxon>Methanobacteriati</taxon>
        <taxon>Methanobacteriota</taxon>
        <taxon>Methanomada group</taxon>
        <taxon>Methanobacteria</taxon>
        <taxon>Methanobacteriales</taxon>
        <taxon>Methanobacteriaceae</taxon>
        <taxon>Methanobacterium</taxon>
    </lineage>
</organism>
<dbReference type="AlphaFoldDB" id="A0A8T5UYH8"/>
<keyword evidence="5" id="KW-1185">Reference proteome</keyword>
<dbReference type="Pfam" id="PF13426">
    <property type="entry name" value="PAS_9"/>
    <property type="match status" value="1"/>
</dbReference>
<evidence type="ECO:0000313" key="4">
    <source>
        <dbReference type="EMBL" id="MBZ2164631.1"/>
    </source>
</evidence>
<dbReference type="RefSeq" id="WP_223790312.1">
    <property type="nucleotide sequence ID" value="NZ_JAIOUQ010000002.1"/>
</dbReference>
<feature type="domain" description="PAS" evidence="2">
    <location>
        <begin position="159"/>
        <end position="212"/>
    </location>
</feature>
<dbReference type="Proteomes" id="UP000825933">
    <property type="component" value="Unassembled WGS sequence"/>
</dbReference>
<comment type="caution">
    <text evidence="4">The sequence shown here is derived from an EMBL/GenBank/DDBJ whole genome shotgun (WGS) entry which is preliminary data.</text>
</comment>
<evidence type="ECO:0000259" key="2">
    <source>
        <dbReference type="PROSITE" id="PS50112"/>
    </source>
</evidence>
<evidence type="ECO:0000313" key="5">
    <source>
        <dbReference type="Proteomes" id="UP000825933"/>
    </source>
</evidence>
<dbReference type="EMBL" id="JAIOUQ010000002">
    <property type="protein sequence ID" value="MBZ2164631.1"/>
    <property type="molecule type" value="Genomic_DNA"/>
</dbReference>
<sequence>MSKGTEDHHSDEINELEKEIVKCKESEEKYRSVVENMHDVFYRADMEGKITMINSSGPKMSGYESVEDMIGLNLSRDLYKKPEERERLLSILKKDGKVTDYEIELKKKDGTSLWVSTNTHNYYDKSKKQLGVEGVFKDINERKKNEERYRRIVEKVKKSEQRFRVIAETATDGIITSDVQGNILFFNKSVKTMFGYSADEMEGKHLTMLMPNRFKAGYIEYLEKFRSSGEHELIGKTVQTTGLKKDGTEFPFEMSLSTWKSGDKTYFSAILRDITERKKADDKRKKTEEKYRYIVEKFLKVSNEILQEMNKP</sequence>
<feature type="domain" description="PAS" evidence="2">
    <location>
        <begin position="26"/>
        <end position="67"/>
    </location>
</feature>
<dbReference type="SMART" id="SM00091">
    <property type="entry name" value="PAS"/>
    <property type="match status" value="2"/>
</dbReference>
<dbReference type="SUPFAM" id="SSF55785">
    <property type="entry name" value="PYP-like sensor domain (PAS domain)"/>
    <property type="match status" value="2"/>
</dbReference>
<feature type="domain" description="PAC" evidence="3">
    <location>
        <begin position="99"/>
        <end position="151"/>
    </location>
</feature>
<dbReference type="Pfam" id="PF00989">
    <property type="entry name" value="PAS"/>
    <property type="match status" value="1"/>
</dbReference>
<protein>
    <submittedName>
        <fullName evidence="4">PAS domain S-box protein</fullName>
    </submittedName>
</protein>
<dbReference type="Gene3D" id="3.30.450.20">
    <property type="entry name" value="PAS domain"/>
    <property type="match status" value="2"/>
</dbReference>
<dbReference type="InterPro" id="IPR052155">
    <property type="entry name" value="Biofilm_reg_signaling"/>
</dbReference>
<name>A0A8T5UYH8_9EURY</name>
<dbReference type="InterPro" id="IPR000700">
    <property type="entry name" value="PAS-assoc_C"/>
</dbReference>
<dbReference type="PANTHER" id="PTHR44757">
    <property type="entry name" value="DIGUANYLATE CYCLASE DGCP"/>
    <property type="match status" value="1"/>
</dbReference>
<feature type="coiled-coil region" evidence="1">
    <location>
        <begin position="6"/>
        <end position="33"/>
    </location>
</feature>
<dbReference type="PROSITE" id="PS50112">
    <property type="entry name" value="PAS"/>
    <property type="match status" value="2"/>
</dbReference>
<dbReference type="PANTHER" id="PTHR44757:SF2">
    <property type="entry name" value="BIOFILM ARCHITECTURE MAINTENANCE PROTEIN MBAA"/>
    <property type="match status" value="1"/>
</dbReference>